<organism evidence="2 3">
    <name type="scientific">Plectus sambesii</name>
    <dbReference type="NCBI Taxonomy" id="2011161"/>
    <lineage>
        <taxon>Eukaryota</taxon>
        <taxon>Metazoa</taxon>
        <taxon>Ecdysozoa</taxon>
        <taxon>Nematoda</taxon>
        <taxon>Chromadorea</taxon>
        <taxon>Plectida</taxon>
        <taxon>Plectina</taxon>
        <taxon>Plectoidea</taxon>
        <taxon>Plectidae</taxon>
        <taxon>Plectus</taxon>
    </lineage>
</organism>
<dbReference type="Proteomes" id="UP000887566">
    <property type="component" value="Unplaced"/>
</dbReference>
<evidence type="ECO:0000256" key="1">
    <source>
        <dbReference type="SAM" id="MobiDB-lite"/>
    </source>
</evidence>
<reference evidence="3" key="1">
    <citation type="submission" date="2022-11" db="UniProtKB">
        <authorList>
            <consortium name="WormBaseParasite"/>
        </authorList>
    </citation>
    <scope>IDENTIFICATION</scope>
</reference>
<accession>A0A914UKN5</accession>
<sequence length="347" mass="40023">MDPFHRLLSYSAYVSAPDKGAIHHNCDATFIEAFDSLQASHTRSTDTSFNMDLSLRKALISYRDVEQLLIPRAIDQWKTISTRYDFEYWRRQLMARRQMVRDRFRRTVHKLALKDKLKIKEHTDPFARFIGARSPELRAAVQKTITKERKHFMRQIFQYAVRREVMRRRAANPGSDPWNSFFFNAYRLAKPVREETSSQRHKMNLRTSIRRKLSTAPAMLQASIEEVEDDAPLSSSSSSNILLHDQTVFQVFSSFALHSLTGDDKVESAAVRVSSSSLSSETSPPPRLRPPTPPSTAGGVRRLSRSRERRLQIQLQSRDVGRDGQVVETIEIVHHYGGERRKAQLVQ</sequence>
<dbReference type="WBParaSite" id="PSAMB.scaffold1070size36389.g10854.t1">
    <property type="protein sequence ID" value="PSAMB.scaffold1070size36389.g10854.t1"/>
    <property type="gene ID" value="PSAMB.scaffold1070size36389.g10854"/>
</dbReference>
<protein>
    <submittedName>
        <fullName evidence="3">Uncharacterized protein</fullName>
    </submittedName>
</protein>
<feature type="compositionally biased region" description="Pro residues" evidence="1">
    <location>
        <begin position="283"/>
        <end position="294"/>
    </location>
</feature>
<keyword evidence="2" id="KW-1185">Reference proteome</keyword>
<evidence type="ECO:0000313" key="3">
    <source>
        <dbReference type="WBParaSite" id="PSAMB.scaffold1070size36389.g10854.t1"/>
    </source>
</evidence>
<evidence type="ECO:0000313" key="2">
    <source>
        <dbReference type="Proteomes" id="UP000887566"/>
    </source>
</evidence>
<feature type="region of interest" description="Disordered" evidence="1">
    <location>
        <begin position="275"/>
        <end position="308"/>
    </location>
</feature>
<proteinExistence type="predicted"/>
<dbReference type="AlphaFoldDB" id="A0A914UKN5"/>
<name>A0A914UKN5_9BILA</name>